<name>A0A1F5TA56_9BACT</name>
<dbReference type="Proteomes" id="UP000178656">
    <property type="component" value="Unassembled WGS sequence"/>
</dbReference>
<dbReference type="PANTHER" id="PTHR35004">
    <property type="entry name" value="TRANSPOSASE RV3428C-RELATED"/>
    <property type="match status" value="1"/>
</dbReference>
<organism evidence="2 3">
    <name type="scientific">Candidatus Falkowbacteria bacterium RIFOXYC2_FULL_48_21</name>
    <dbReference type="NCBI Taxonomy" id="1798005"/>
    <lineage>
        <taxon>Bacteria</taxon>
        <taxon>Candidatus Falkowiibacteriota</taxon>
    </lineage>
</organism>
<dbReference type="EMBL" id="MFGM01000043">
    <property type="protein sequence ID" value="OGF35844.1"/>
    <property type="molecule type" value="Genomic_DNA"/>
</dbReference>
<dbReference type="GO" id="GO:0003676">
    <property type="term" value="F:nucleic acid binding"/>
    <property type="evidence" value="ECO:0007669"/>
    <property type="project" value="InterPro"/>
</dbReference>
<proteinExistence type="predicted"/>
<feature type="domain" description="Integrase catalytic" evidence="1">
    <location>
        <begin position="116"/>
        <end position="299"/>
    </location>
</feature>
<evidence type="ECO:0000313" key="2">
    <source>
        <dbReference type="EMBL" id="OGF35844.1"/>
    </source>
</evidence>
<reference evidence="2 3" key="1">
    <citation type="journal article" date="2016" name="Nat. Commun.">
        <title>Thousands of microbial genomes shed light on interconnected biogeochemical processes in an aquifer system.</title>
        <authorList>
            <person name="Anantharaman K."/>
            <person name="Brown C.T."/>
            <person name="Hug L.A."/>
            <person name="Sharon I."/>
            <person name="Castelle C.J."/>
            <person name="Probst A.J."/>
            <person name="Thomas B.C."/>
            <person name="Singh A."/>
            <person name="Wilkins M.J."/>
            <person name="Karaoz U."/>
            <person name="Brodie E.L."/>
            <person name="Williams K.H."/>
            <person name="Hubbard S.S."/>
            <person name="Banfield J.F."/>
        </authorList>
    </citation>
    <scope>NUCLEOTIDE SEQUENCE [LARGE SCALE GENOMIC DNA]</scope>
</reference>
<dbReference type="PANTHER" id="PTHR35004:SF7">
    <property type="entry name" value="INTEGRASE PROTEIN"/>
    <property type="match status" value="1"/>
</dbReference>
<comment type="caution">
    <text evidence="2">The sequence shown here is derived from an EMBL/GenBank/DDBJ whole genome shotgun (WGS) entry which is preliminary data.</text>
</comment>
<dbReference type="AlphaFoldDB" id="A0A1F5TA56"/>
<evidence type="ECO:0000313" key="3">
    <source>
        <dbReference type="Proteomes" id="UP000178656"/>
    </source>
</evidence>
<dbReference type="PROSITE" id="PS50994">
    <property type="entry name" value="INTEGRASE"/>
    <property type="match status" value="1"/>
</dbReference>
<protein>
    <recommendedName>
        <fullName evidence="1">Integrase catalytic domain-containing protein</fullName>
    </recommendedName>
</protein>
<accession>A0A1F5TA56</accession>
<gene>
    <name evidence="2" type="ORF">A2482_03640</name>
</gene>
<dbReference type="SUPFAM" id="SSF53098">
    <property type="entry name" value="Ribonuclease H-like"/>
    <property type="match status" value="1"/>
</dbReference>
<dbReference type="InterPro" id="IPR012337">
    <property type="entry name" value="RNaseH-like_sf"/>
</dbReference>
<dbReference type="NCBIfam" id="NF033594">
    <property type="entry name" value="transpos_ISNCY_2"/>
    <property type="match status" value="1"/>
</dbReference>
<dbReference type="InterPro" id="IPR047797">
    <property type="entry name" value="ISNCY_transpos"/>
</dbReference>
<dbReference type="InterPro" id="IPR001584">
    <property type="entry name" value="Integrase_cat-core"/>
</dbReference>
<dbReference type="Gene3D" id="3.30.420.10">
    <property type="entry name" value="Ribonuclease H-like superfamily/Ribonuclease H"/>
    <property type="match status" value="1"/>
</dbReference>
<evidence type="ECO:0000259" key="1">
    <source>
        <dbReference type="PROSITE" id="PS50994"/>
    </source>
</evidence>
<sequence>MIDKLINGTTASKLLAVSVRQVKRLKAAFLKRGAKGLIHGNRGRESNHKIGSREKKKIVRLLHKYYPDFGPTFAAEKLDELHELTYDPKTIRAIMMKEKLWKAKIKKGAEEHRSWRERRSCFGEMEQFDGSYEHWFENRGPKCCLLAAIDDATGIVTHAKFAQNEGVMSVFGFWQEYLFLRGKPMAIYTDKFSTYKMNQKQAMENHDQKTQFQRATSELQIEAIFAESPQAKGRVERLFGVLQDRLIKELRLAKINNIEEANEFLKKYLVKFNKKFGVEPKSKTDLHRALPEKEARNLSGIFSRQTRRVVQNDFTISFESCWYQLKKEQPATIGKRDQVTVEEHTNGEIKIRYGGKYLNYERLPEYAKKPRRPEQKLWVIAATAPAINVAKTIH</sequence>
<dbReference type="GO" id="GO:0015074">
    <property type="term" value="P:DNA integration"/>
    <property type="evidence" value="ECO:0007669"/>
    <property type="project" value="InterPro"/>
</dbReference>
<dbReference type="InterPro" id="IPR036397">
    <property type="entry name" value="RNaseH_sf"/>
</dbReference>